<comment type="caution">
    <text evidence="1">The sequence shown here is derived from an EMBL/GenBank/DDBJ whole genome shotgun (WGS) entry which is preliminary data.</text>
</comment>
<sequence length="198" mass="22497">MDAILVSGSRDRFWKKKKEVTPSPSERLVADHVPPSQVPASTLRQVEGVIIGDNREVLDRCAIGWCKSPILNTDLAEALRSDNMVGFHMMRISGDTVLLIFYDVDVRSQMLASDSRSKWFDRVVEWNEEDCAMGCRRVWISIFGVSIHAWSRETFERVISCWCIVILVAKETLEPSSFERSRVLIETGVLVLGHNTQN</sequence>
<accession>A0ABR2CXF2</accession>
<protein>
    <recommendedName>
        <fullName evidence="3">DUF4283 domain-containing protein</fullName>
    </recommendedName>
</protein>
<evidence type="ECO:0008006" key="3">
    <source>
        <dbReference type="Google" id="ProtNLM"/>
    </source>
</evidence>
<dbReference type="EMBL" id="JBBPBM010000041">
    <property type="protein sequence ID" value="KAK8525055.1"/>
    <property type="molecule type" value="Genomic_DNA"/>
</dbReference>
<name>A0ABR2CXF2_9ROSI</name>
<proteinExistence type="predicted"/>
<reference evidence="1 2" key="1">
    <citation type="journal article" date="2024" name="G3 (Bethesda)">
        <title>Genome assembly of Hibiscus sabdariffa L. provides insights into metabolisms of medicinal natural products.</title>
        <authorList>
            <person name="Kim T."/>
        </authorList>
    </citation>
    <scope>NUCLEOTIDE SEQUENCE [LARGE SCALE GENOMIC DNA]</scope>
    <source>
        <strain evidence="1">TK-2024</strain>
        <tissue evidence="1">Old leaves</tissue>
    </source>
</reference>
<organism evidence="1 2">
    <name type="scientific">Hibiscus sabdariffa</name>
    <name type="common">roselle</name>
    <dbReference type="NCBI Taxonomy" id="183260"/>
    <lineage>
        <taxon>Eukaryota</taxon>
        <taxon>Viridiplantae</taxon>
        <taxon>Streptophyta</taxon>
        <taxon>Embryophyta</taxon>
        <taxon>Tracheophyta</taxon>
        <taxon>Spermatophyta</taxon>
        <taxon>Magnoliopsida</taxon>
        <taxon>eudicotyledons</taxon>
        <taxon>Gunneridae</taxon>
        <taxon>Pentapetalae</taxon>
        <taxon>rosids</taxon>
        <taxon>malvids</taxon>
        <taxon>Malvales</taxon>
        <taxon>Malvaceae</taxon>
        <taxon>Malvoideae</taxon>
        <taxon>Hibiscus</taxon>
    </lineage>
</organism>
<gene>
    <name evidence="1" type="ORF">V6N12_029903</name>
</gene>
<evidence type="ECO:0000313" key="1">
    <source>
        <dbReference type="EMBL" id="KAK8525055.1"/>
    </source>
</evidence>
<keyword evidence="2" id="KW-1185">Reference proteome</keyword>
<evidence type="ECO:0000313" key="2">
    <source>
        <dbReference type="Proteomes" id="UP001472677"/>
    </source>
</evidence>
<dbReference type="Proteomes" id="UP001472677">
    <property type="component" value="Unassembled WGS sequence"/>
</dbReference>